<keyword evidence="8" id="KW-0732">Signal</keyword>
<dbReference type="SUPFAM" id="SSF53300">
    <property type="entry name" value="vWA-like"/>
    <property type="match status" value="1"/>
</dbReference>
<dbReference type="PANTHER" id="PTHR35007">
    <property type="entry name" value="INTEGRAL MEMBRANE PROTEIN-RELATED"/>
    <property type="match status" value="1"/>
</dbReference>
<name>A0ABW2AB10_9MICO</name>
<dbReference type="InterPro" id="IPR018076">
    <property type="entry name" value="T2SS_GspF_dom"/>
</dbReference>
<dbReference type="Gene3D" id="1.20.81.30">
    <property type="entry name" value="Type II secretion system (T2SS), domain F"/>
    <property type="match status" value="1"/>
</dbReference>
<dbReference type="Proteomes" id="UP001596298">
    <property type="component" value="Unassembled WGS sequence"/>
</dbReference>
<dbReference type="InterPro" id="IPR002035">
    <property type="entry name" value="VWF_A"/>
</dbReference>
<feature type="chain" id="PRO_5046557609" evidence="8">
    <location>
        <begin position="28"/>
        <end position="653"/>
    </location>
</feature>
<evidence type="ECO:0000256" key="7">
    <source>
        <dbReference type="SAM" id="Phobius"/>
    </source>
</evidence>
<dbReference type="Pfam" id="PF13519">
    <property type="entry name" value="VWA_2"/>
    <property type="match status" value="1"/>
</dbReference>
<keyword evidence="4 7" id="KW-1133">Transmembrane helix</keyword>
<evidence type="ECO:0000256" key="2">
    <source>
        <dbReference type="ARBA" id="ARBA00022475"/>
    </source>
</evidence>
<gene>
    <name evidence="10" type="ORF">ACFQDH_01480</name>
</gene>
<evidence type="ECO:0000259" key="9">
    <source>
        <dbReference type="PROSITE" id="PS50234"/>
    </source>
</evidence>
<dbReference type="Pfam" id="PF00482">
    <property type="entry name" value="T2SSF"/>
    <property type="match status" value="1"/>
</dbReference>
<dbReference type="PANTHER" id="PTHR35007:SF1">
    <property type="entry name" value="PILUS ASSEMBLY PROTEIN"/>
    <property type="match status" value="1"/>
</dbReference>
<keyword evidence="5 7" id="KW-0472">Membrane</keyword>
<protein>
    <submittedName>
        <fullName evidence="10">Type II secretion system F family protein</fullName>
    </submittedName>
</protein>
<evidence type="ECO:0000256" key="4">
    <source>
        <dbReference type="ARBA" id="ARBA00022989"/>
    </source>
</evidence>
<evidence type="ECO:0000256" key="5">
    <source>
        <dbReference type="ARBA" id="ARBA00023136"/>
    </source>
</evidence>
<dbReference type="CDD" id="cd00198">
    <property type="entry name" value="vWFA"/>
    <property type="match status" value="1"/>
</dbReference>
<evidence type="ECO:0000256" key="8">
    <source>
        <dbReference type="SAM" id="SignalP"/>
    </source>
</evidence>
<dbReference type="InterPro" id="IPR042094">
    <property type="entry name" value="T2SS_GspF_sf"/>
</dbReference>
<feature type="transmembrane region" description="Helical" evidence="7">
    <location>
        <begin position="450"/>
        <end position="469"/>
    </location>
</feature>
<reference evidence="11" key="1">
    <citation type="journal article" date="2019" name="Int. J. Syst. Evol. Microbiol.">
        <title>The Global Catalogue of Microorganisms (GCM) 10K type strain sequencing project: providing services to taxonomists for standard genome sequencing and annotation.</title>
        <authorList>
            <consortium name="The Broad Institute Genomics Platform"/>
            <consortium name="The Broad Institute Genome Sequencing Center for Infectious Disease"/>
            <person name="Wu L."/>
            <person name="Ma J."/>
        </authorList>
    </citation>
    <scope>NUCLEOTIDE SEQUENCE [LARGE SCALE GENOMIC DNA]</scope>
    <source>
        <strain evidence="11">CCUG 58127</strain>
    </source>
</reference>
<dbReference type="RefSeq" id="WP_382397791.1">
    <property type="nucleotide sequence ID" value="NZ_JBHSWH010000001.1"/>
</dbReference>
<sequence length="653" mass="68555">MRPCSRAVLVAVLTALITLGWITPSRADTNPTVTIGDLKAAHGTYQGVLTFRAKQVMQVDAKSVTATVDGKPVPITVQGTSHLQRTALLVIDTSGSMGSNGMQTVRQATAVYLKEVPSDVKVGVLRFASSPALVLQPTTNRSAVQKAVDGLTAGGNTALYGAVQKAAQVLGTAGDRSIVLLSDGADTESKRPARDLAAVTAALKSQGIRVDVVRFKNRDKGAERALALFAAAGGGSDVLANDTAGVAGAFRSSAQALSSQSQFTLRPALFLAGRHQLIIRATVAGRPFVVSQQATFGALPPSSAALSATARPEPTPSPASPAASTAAPSWALWGGGALLAIGVFLFTYILVTPSRHSQRERRIATIQSYLEAASRQGKKVQERGPSATREAFVAFGERVMSKRGSTARTMQLIQRADLPLRAGEWLVLRVLAVVLAAGAGVLLLGDAPLVGVLLGSVVGFALPTGFLRFKASRRAAAFEKQLPQLLTLVATSLRSGFGLPQALEGVTRDAAEPAAKELSRALAQVRIGSDIADALDEVSARMGTESLHMAVMAINIQRQVGGNLAETLDTTAHTLREREGLRGQVAALSAEGRLSAAILIALPICLFLYMMFVNYDYIALLWTTGIGVVMLIGTCVLMVIGIIWMRKTVQIEV</sequence>
<comment type="subcellular location">
    <subcellularLocation>
        <location evidence="1">Cell membrane</location>
        <topology evidence="1">Multi-pass membrane protein</topology>
    </subcellularLocation>
</comment>
<keyword evidence="11" id="KW-1185">Reference proteome</keyword>
<dbReference type="EMBL" id="JBHSWH010000001">
    <property type="protein sequence ID" value="MFC6703973.1"/>
    <property type="molecule type" value="Genomic_DNA"/>
</dbReference>
<proteinExistence type="predicted"/>
<organism evidence="10 11">
    <name type="scientific">Flexivirga alba</name>
    <dbReference type="NCBI Taxonomy" id="702742"/>
    <lineage>
        <taxon>Bacteria</taxon>
        <taxon>Bacillati</taxon>
        <taxon>Actinomycetota</taxon>
        <taxon>Actinomycetes</taxon>
        <taxon>Micrococcales</taxon>
        <taxon>Dermacoccaceae</taxon>
        <taxon>Flexivirga</taxon>
    </lineage>
</organism>
<keyword evidence="2" id="KW-1003">Cell membrane</keyword>
<dbReference type="Gene3D" id="3.40.50.410">
    <property type="entry name" value="von Willebrand factor, type A domain"/>
    <property type="match status" value="1"/>
</dbReference>
<comment type="caution">
    <text evidence="10">The sequence shown here is derived from an EMBL/GenBank/DDBJ whole genome shotgun (WGS) entry which is preliminary data.</text>
</comment>
<dbReference type="PROSITE" id="PS50234">
    <property type="entry name" value="VWFA"/>
    <property type="match status" value="1"/>
</dbReference>
<evidence type="ECO:0000313" key="10">
    <source>
        <dbReference type="EMBL" id="MFC6703973.1"/>
    </source>
</evidence>
<feature type="region of interest" description="Disordered" evidence="6">
    <location>
        <begin position="304"/>
        <end position="324"/>
    </location>
</feature>
<feature type="domain" description="VWFA" evidence="9">
    <location>
        <begin position="86"/>
        <end position="257"/>
    </location>
</feature>
<feature type="transmembrane region" description="Helical" evidence="7">
    <location>
        <begin position="594"/>
        <end position="612"/>
    </location>
</feature>
<dbReference type="InterPro" id="IPR036465">
    <property type="entry name" value="vWFA_dom_sf"/>
</dbReference>
<dbReference type="SMART" id="SM00327">
    <property type="entry name" value="VWA"/>
    <property type="match status" value="1"/>
</dbReference>
<feature type="transmembrane region" description="Helical" evidence="7">
    <location>
        <begin position="618"/>
        <end position="644"/>
    </location>
</feature>
<accession>A0ABW2AB10</accession>
<keyword evidence="3 7" id="KW-0812">Transmembrane</keyword>
<evidence type="ECO:0000256" key="6">
    <source>
        <dbReference type="SAM" id="MobiDB-lite"/>
    </source>
</evidence>
<evidence type="ECO:0000313" key="11">
    <source>
        <dbReference type="Proteomes" id="UP001596298"/>
    </source>
</evidence>
<evidence type="ECO:0000256" key="1">
    <source>
        <dbReference type="ARBA" id="ARBA00004651"/>
    </source>
</evidence>
<feature type="transmembrane region" description="Helical" evidence="7">
    <location>
        <begin position="425"/>
        <end position="444"/>
    </location>
</feature>
<evidence type="ECO:0000256" key="3">
    <source>
        <dbReference type="ARBA" id="ARBA00022692"/>
    </source>
</evidence>
<feature type="signal peptide" evidence="8">
    <location>
        <begin position="1"/>
        <end position="27"/>
    </location>
</feature>
<feature type="transmembrane region" description="Helical" evidence="7">
    <location>
        <begin position="330"/>
        <end position="351"/>
    </location>
</feature>